<dbReference type="PANTHER" id="PTHR22916:SF67">
    <property type="entry name" value="COLANIC ACID BIOSYNTHESIS GLYCOSYL TRANSFERASE WCAE-RELATED"/>
    <property type="match status" value="1"/>
</dbReference>
<dbReference type="Proteomes" id="UP000254424">
    <property type="component" value="Unassembled WGS sequence"/>
</dbReference>
<dbReference type="InterPro" id="IPR029044">
    <property type="entry name" value="Nucleotide-diphossugar_trans"/>
</dbReference>
<protein>
    <submittedName>
        <fullName evidence="4">Glycosyl transferase family protein</fullName>
        <ecNumber evidence="4">2.4.1.-</ecNumber>
    </submittedName>
    <submittedName>
        <fullName evidence="2">Glycosyltransferase</fullName>
    </submittedName>
</protein>
<reference evidence="4 5" key="1">
    <citation type="submission" date="2018-06" db="EMBL/GenBank/DDBJ databases">
        <authorList>
            <consortium name="Pathogen Informatics"/>
            <person name="Doyle S."/>
        </authorList>
    </citation>
    <scope>NUCLEOTIDE SEQUENCE [LARGE SCALE GENOMIC DNA]</scope>
    <source>
        <strain evidence="4 5">NCTC11155</strain>
    </source>
</reference>
<dbReference type="AlphaFoldDB" id="A0A380ZA39"/>
<dbReference type="Gene3D" id="3.90.550.10">
    <property type="entry name" value="Spore Coat Polysaccharide Biosynthesis Protein SpsA, Chain A"/>
    <property type="match status" value="1"/>
</dbReference>
<sequence>MTVSIITIGLNNEYGYRMTLSSIIKQTCKDYELIVVDGGSTDGSLEIIQSFSSYISHLISEKDRGIYHAMNKGIKCASGKYCLFLNSGDTFHDADVLGRVCDNLSGADFYSGHLQRFNKRKCWINYSPKRVTAYFLAQKALYHPSTFIRTQLLKERPYNEELKIVADWEEMVYELLLRNRTYKQLDFIVSDFNTEGVSSNAGYQELQNKERSQVLHALFTPLVVDALLGASKFEQRILYALTKEKKWKRDLKMLRNLLKVIPVDFFHYIFGGRK</sequence>
<reference evidence="2 7" key="2">
    <citation type="journal article" date="2019" name="Nat. Med.">
        <title>A library of human gut bacterial isolates paired with longitudinal multiomics data enables mechanistic microbiome research.</title>
        <authorList>
            <person name="Poyet M."/>
            <person name="Groussin M."/>
            <person name="Gibbons S.M."/>
            <person name="Avila-Pacheco J."/>
            <person name="Jiang X."/>
            <person name="Kearney S.M."/>
            <person name="Perrotta A.R."/>
            <person name="Berdy B."/>
            <person name="Zhao S."/>
            <person name="Lieberman T.D."/>
            <person name="Swanson P.K."/>
            <person name="Smith M."/>
            <person name="Roesemann S."/>
            <person name="Alexander J.E."/>
            <person name="Rich S.A."/>
            <person name="Livny J."/>
            <person name="Vlamakis H."/>
            <person name="Clish C."/>
            <person name="Bullock K."/>
            <person name="Deik A."/>
            <person name="Scott J."/>
            <person name="Pierce K.A."/>
            <person name="Xavier R.J."/>
            <person name="Alm E.J."/>
        </authorList>
    </citation>
    <scope>NUCLEOTIDE SEQUENCE [LARGE SCALE GENOMIC DNA]</scope>
    <source>
        <strain evidence="2 7">BIOML-A1</strain>
    </source>
</reference>
<dbReference type="SUPFAM" id="SSF53448">
    <property type="entry name" value="Nucleotide-diphospho-sugar transferases"/>
    <property type="match status" value="1"/>
</dbReference>
<dbReference type="GO" id="GO:0016758">
    <property type="term" value="F:hexosyltransferase activity"/>
    <property type="evidence" value="ECO:0007669"/>
    <property type="project" value="UniProtKB-ARBA"/>
</dbReference>
<feature type="domain" description="Glycosyltransferase 2-like" evidence="1">
    <location>
        <begin position="11"/>
        <end position="106"/>
    </location>
</feature>
<dbReference type="RefSeq" id="WP_004291984.1">
    <property type="nucleotide sequence ID" value="NZ_CABKNQ010000017.1"/>
</dbReference>
<dbReference type="CDD" id="cd06433">
    <property type="entry name" value="GT_2_WfgS_like"/>
    <property type="match status" value="1"/>
</dbReference>
<dbReference type="EMBL" id="UFSX01000002">
    <property type="protein sequence ID" value="SUV43340.1"/>
    <property type="molecule type" value="Genomic_DNA"/>
</dbReference>
<proteinExistence type="predicted"/>
<dbReference type="OrthoDB" id="9788101at2"/>
<keyword evidence="7" id="KW-1185">Reference proteome</keyword>
<evidence type="ECO:0000313" key="3">
    <source>
        <dbReference type="EMBL" id="RYT71454.1"/>
    </source>
</evidence>
<organism evidence="4 5">
    <name type="scientific">Bacteroides eggerthii</name>
    <dbReference type="NCBI Taxonomy" id="28111"/>
    <lineage>
        <taxon>Bacteria</taxon>
        <taxon>Pseudomonadati</taxon>
        <taxon>Bacteroidota</taxon>
        <taxon>Bacteroidia</taxon>
        <taxon>Bacteroidales</taxon>
        <taxon>Bacteroidaceae</taxon>
        <taxon>Bacteroides</taxon>
    </lineage>
</organism>
<dbReference type="Proteomes" id="UP000335496">
    <property type="component" value="Unassembled WGS sequence"/>
</dbReference>
<accession>A0A380ZA39</accession>
<evidence type="ECO:0000313" key="7">
    <source>
        <dbReference type="Proteomes" id="UP000335496"/>
    </source>
</evidence>
<dbReference type="PANTHER" id="PTHR22916">
    <property type="entry name" value="GLYCOSYLTRANSFERASE"/>
    <property type="match status" value="1"/>
</dbReference>
<gene>
    <name evidence="3" type="ORF">EAJ03_13775</name>
    <name evidence="2" type="ORF">F2Z23_09275</name>
    <name evidence="4" type="ORF">NCTC11155_02732</name>
</gene>
<evidence type="ECO:0000313" key="2">
    <source>
        <dbReference type="EMBL" id="KAA5274149.1"/>
    </source>
</evidence>
<keyword evidence="4" id="KW-0808">Transferase</keyword>
<name>A0A380ZA39_9BACE</name>
<dbReference type="EC" id="2.4.1.-" evidence="4"/>
<dbReference type="EMBL" id="VVZX01000010">
    <property type="protein sequence ID" value="KAA5274149.1"/>
    <property type="molecule type" value="Genomic_DNA"/>
</dbReference>
<dbReference type="GeneID" id="93069480"/>
<dbReference type="Pfam" id="PF00535">
    <property type="entry name" value="Glycos_transf_2"/>
    <property type="match status" value="1"/>
</dbReference>
<dbReference type="InterPro" id="IPR001173">
    <property type="entry name" value="Glyco_trans_2-like"/>
</dbReference>
<dbReference type="EMBL" id="RCXL01000022">
    <property type="protein sequence ID" value="RYT71454.1"/>
    <property type="molecule type" value="Genomic_DNA"/>
</dbReference>
<dbReference type="STRING" id="483216.BACEGG_03430"/>
<evidence type="ECO:0000313" key="4">
    <source>
        <dbReference type="EMBL" id="SUV43340.1"/>
    </source>
</evidence>
<evidence type="ECO:0000313" key="5">
    <source>
        <dbReference type="Proteomes" id="UP000254424"/>
    </source>
</evidence>
<keyword evidence="4" id="KW-0328">Glycosyltransferase</keyword>
<evidence type="ECO:0000259" key="1">
    <source>
        <dbReference type="Pfam" id="PF00535"/>
    </source>
</evidence>
<dbReference type="Proteomes" id="UP000291917">
    <property type="component" value="Unassembled WGS sequence"/>
</dbReference>
<evidence type="ECO:0000313" key="6">
    <source>
        <dbReference type="Proteomes" id="UP000291917"/>
    </source>
</evidence>
<reference evidence="3 6" key="3">
    <citation type="journal article" date="2019" name="Science, e1252229">
        <title>Invertible promoters mediate bacterial phase variation, antibiotic resistance, and host adaptation in the gut.</title>
        <authorList>
            <person name="Jiang X."/>
            <person name="Hall A.B."/>
            <person name="Arthur T.D."/>
            <person name="Plichta D.R."/>
            <person name="Covington C.T."/>
            <person name="Poyet M."/>
            <person name="Crothers J."/>
            <person name="Moses P.L."/>
            <person name="Tolonen A.C."/>
            <person name="Vlamakis H."/>
            <person name="Alm E.J."/>
            <person name="Xavier R.J."/>
        </authorList>
    </citation>
    <scope>NUCLEOTIDE SEQUENCE [LARGE SCALE GENOMIC DNA]</scope>
    <source>
        <strain evidence="3">Bj_0095</strain>
        <strain evidence="6">bj_0095</strain>
    </source>
</reference>